<dbReference type="AlphaFoldDB" id="A0A1J1HWV3"/>
<name>A0A1J1HWV3_9DIPT</name>
<protein>
    <submittedName>
        <fullName evidence="1">CLUMA_CG006100, isoform A</fullName>
    </submittedName>
</protein>
<sequence length="79" mass="9205">MKPPVKKQTNCLINSMIHSQIAVIVVTKDHGNKIMFKSIQSSPIEHLFIDIYNETVIRTWKSQEIDLYCKNLLLNHLLK</sequence>
<reference evidence="1 2" key="1">
    <citation type="submission" date="2015-04" db="EMBL/GenBank/DDBJ databases">
        <authorList>
            <person name="Syromyatnikov M.Y."/>
            <person name="Popov V.N."/>
        </authorList>
    </citation>
    <scope>NUCLEOTIDE SEQUENCE [LARGE SCALE GENOMIC DNA]</scope>
</reference>
<organism evidence="1 2">
    <name type="scientific">Clunio marinus</name>
    <dbReference type="NCBI Taxonomy" id="568069"/>
    <lineage>
        <taxon>Eukaryota</taxon>
        <taxon>Metazoa</taxon>
        <taxon>Ecdysozoa</taxon>
        <taxon>Arthropoda</taxon>
        <taxon>Hexapoda</taxon>
        <taxon>Insecta</taxon>
        <taxon>Pterygota</taxon>
        <taxon>Neoptera</taxon>
        <taxon>Endopterygota</taxon>
        <taxon>Diptera</taxon>
        <taxon>Nematocera</taxon>
        <taxon>Chironomoidea</taxon>
        <taxon>Chironomidae</taxon>
        <taxon>Clunio</taxon>
    </lineage>
</organism>
<proteinExistence type="predicted"/>
<accession>A0A1J1HWV3</accession>
<dbReference type="EMBL" id="CVRI01000030">
    <property type="protein sequence ID" value="CRK92552.1"/>
    <property type="molecule type" value="Genomic_DNA"/>
</dbReference>
<keyword evidence="2" id="KW-1185">Reference proteome</keyword>
<dbReference type="Proteomes" id="UP000183832">
    <property type="component" value="Unassembled WGS sequence"/>
</dbReference>
<evidence type="ECO:0000313" key="1">
    <source>
        <dbReference type="EMBL" id="CRK92552.1"/>
    </source>
</evidence>
<evidence type="ECO:0000313" key="2">
    <source>
        <dbReference type="Proteomes" id="UP000183832"/>
    </source>
</evidence>
<gene>
    <name evidence="1" type="ORF">CLUMA_CG006100</name>
</gene>